<evidence type="ECO:0000313" key="5">
    <source>
        <dbReference type="EMBL" id="CAC9973293.1"/>
    </source>
</evidence>
<proteinExistence type="predicted"/>
<dbReference type="Gene3D" id="1.10.10.10">
    <property type="entry name" value="Winged helix-like DNA-binding domain superfamily/Winged helix DNA-binding domain"/>
    <property type="match status" value="1"/>
</dbReference>
<dbReference type="GO" id="GO:0043565">
    <property type="term" value="F:sequence-specific DNA binding"/>
    <property type="evidence" value="ECO:0007669"/>
    <property type="project" value="InterPro"/>
</dbReference>
<comment type="caution">
    <text evidence="5">The sequence shown here is derived from an EMBL/GenBank/DDBJ whole genome shotgun (WGS) entry which is preliminary data.</text>
</comment>
<name>A0A9N8P0R7_9FLAO</name>
<evidence type="ECO:0000256" key="1">
    <source>
        <dbReference type="ARBA" id="ARBA00023015"/>
    </source>
</evidence>
<dbReference type="GO" id="GO:0006355">
    <property type="term" value="P:regulation of DNA-templated transcription"/>
    <property type="evidence" value="ECO:0007669"/>
    <property type="project" value="UniProtKB-ARBA"/>
</dbReference>
<gene>
    <name evidence="5" type="ORF">FLAPXU55_00975</name>
</gene>
<evidence type="ECO:0000256" key="3">
    <source>
        <dbReference type="ARBA" id="ARBA00023163"/>
    </source>
</evidence>
<protein>
    <submittedName>
        <fullName evidence="5">Lrp/AsnC family transcriptional regulator</fullName>
    </submittedName>
</protein>
<dbReference type="SMART" id="SM00344">
    <property type="entry name" value="HTH_ASNC"/>
    <property type="match status" value="1"/>
</dbReference>
<feature type="domain" description="HTH asnC-type" evidence="4">
    <location>
        <begin position="26"/>
        <end position="87"/>
    </location>
</feature>
<dbReference type="PANTHER" id="PTHR30154">
    <property type="entry name" value="LEUCINE-RESPONSIVE REGULATORY PROTEIN"/>
    <property type="match status" value="1"/>
</dbReference>
<dbReference type="Pfam" id="PF13412">
    <property type="entry name" value="HTH_24"/>
    <property type="match status" value="1"/>
</dbReference>
<dbReference type="CDD" id="cd00090">
    <property type="entry name" value="HTH_ARSR"/>
    <property type="match status" value="1"/>
</dbReference>
<dbReference type="InterPro" id="IPR036388">
    <property type="entry name" value="WH-like_DNA-bd_sf"/>
</dbReference>
<dbReference type="EMBL" id="CAIJDE010000031">
    <property type="protein sequence ID" value="CAC9973293.1"/>
    <property type="molecule type" value="Genomic_DNA"/>
</dbReference>
<keyword evidence="3" id="KW-0804">Transcription</keyword>
<dbReference type="Proteomes" id="UP000533639">
    <property type="component" value="Unassembled WGS sequence"/>
</dbReference>
<dbReference type="GO" id="GO:0043200">
    <property type="term" value="P:response to amino acid"/>
    <property type="evidence" value="ECO:0007669"/>
    <property type="project" value="TreeGrafter"/>
</dbReference>
<reference evidence="5 6" key="1">
    <citation type="submission" date="2020-06" db="EMBL/GenBank/DDBJ databases">
        <authorList>
            <person name="Criscuolo A."/>
        </authorList>
    </citation>
    <scope>NUCLEOTIDE SEQUENCE [LARGE SCALE GENOMIC DNA]</scope>
    <source>
        <strain evidence="5">PXU-55</strain>
    </source>
</reference>
<dbReference type="GO" id="GO:0005829">
    <property type="term" value="C:cytosol"/>
    <property type="evidence" value="ECO:0007669"/>
    <property type="project" value="TreeGrafter"/>
</dbReference>
<dbReference type="SUPFAM" id="SSF54909">
    <property type="entry name" value="Dimeric alpha+beta barrel"/>
    <property type="match status" value="1"/>
</dbReference>
<dbReference type="Pfam" id="PF01037">
    <property type="entry name" value="AsnC_trans_reg"/>
    <property type="match status" value="1"/>
</dbReference>
<evidence type="ECO:0000313" key="6">
    <source>
        <dbReference type="Proteomes" id="UP000533639"/>
    </source>
</evidence>
<sequence length="175" mass="20319">MILKRFYYCKYLSNEPLAVKKTMENLDKTDLLILKHLQENSNINTKDLASKLFLTVTPVYERIKRLERDGFITKYVALLDRKKMNRGMTVFCNVRLKEHAKNVGSNFVKDIVALPEIIECYNIAGDYDFMLKILVQDMASYQDFVMNKLSTIENIGNTNSIFVMGEIKHSTALEF</sequence>
<dbReference type="AlphaFoldDB" id="A0A9N8P0R7"/>
<dbReference type="PANTHER" id="PTHR30154:SF34">
    <property type="entry name" value="TRANSCRIPTIONAL REGULATOR AZLB"/>
    <property type="match status" value="1"/>
</dbReference>
<dbReference type="InterPro" id="IPR036390">
    <property type="entry name" value="WH_DNA-bd_sf"/>
</dbReference>
<dbReference type="InterPro" id="IPR019888">
    <property type="entry name" value="Tscrpt_reg_AsnC-like"/>
</dbReference>
<dbReference type="InterPro" id="IPR011008">
    <property type="entry name" value="Dimeric_a/b-barrel"/>
</dbReference>
<dbReference type="Gene3D" id="3.30.70.920">
    <property type="match status" value="1"/>
</dbReference>
<keyword evidence="6" id="KW-1185">Reference proteome</keyword>
<keyword evidence="2" id="KW-0238">DNA-binding</keyword>
<dbReference type="PRINTS" id="PR00033">
    <property type="entry name" value="HTHASNC"/>
</dbReference>
<organism evidence="5 6">
    <name type="scientific">Flavobacterium panici</name>
    <dbReference type="NCBI Taxonomy" id="2654843"/>
    <lineage>
        <taxon>Bacteria</taxon>
        <taxon>Pseudomonadati</taxon>
        <taxon>Bacteroidota</taxon>
        <taxon>Flavobacteriia</taxon>
        <taxon>Flavobacteriales</taxon>
        <taxon>Flavobacteriaceae</taxon>
        <taxon>Flavobacterium</taxon>
    </lineage>
</organism>
<accession>A0A9N8P0R7</accession>
<dbReference type="InterPro" id="IPR019887">
    <property type="entry name" value="Tscrpt_reg_AsnC/Lrp_C"/>
</dbReference>
<keyword evidence="1" id="KW-0805">Transcription regulation</keyword>
<dbReference type="PROSITE" id="PS50956">
    <property type="entry name" value="HTH_ASNC_2"/>
    <property type="match status" value="1"/>
</dbReference>
<dbReference type="SUPFAM" id="SSF46785">
    <property type="entry name" value="Winged helix' DNA-binding domain"/>
    <property type="match status" value="1"/>
</dbReference>
<dbReference type="InterPro" id="IPR011991">
    <property type="entry name" value="ArsR-like_HTH"/>
</dbReference>
<evidence type="ECO:0000259" key="4">
    <source>
        <dbReference type="PROSITE" id="PS50956"/>
    </source>
</evidence>
<evidence type="ECO:0000256" key="2">
    <source>
        <dbReference type="ARBA" id="ARBA00023125"/>
    </source>
</evidence>
<dbReference type="InterPro" id="IPR000485">
    <property type="entry name" value="AsnC-type_HTH_dom"/>
</dbReference>